<proteinExistence type="predicted"/>
<protein>
    <recommendedName>
        <fullName evidence="3">HTH CENPB-type domain-containing protein</fullName>
    </recommendedName>
</protein>
<evidence type="ECO:0000313" key="1">
    <source>
        <dbReference type="EnsemblProtists" id="HpaP808695"/>
    </source>
</evidence>
<evidence type="ECO:0008006" key="3">
    <source>
        <dbReference type="Google" id="ProtNLM"/>
    </source>
</evidence>
<dbReference type="HOGENOM" id="CLU_3128321_0_0_1"/>
<organism evidence="1 2">
    <name type="scientific">Hyaloperonospora arabidopsidis (strain Emoy2)</name>
    <name type="common">Downy mildew agent</name>
    <name type="synonym">Peronospora arabidopsidis</name>
    <dbReference type="NCBI Taxonomy" id="559515"/>
    <lineage>
        <taxon>Eukaryota</taxon>
        <taxon>Sar</taxon>
        <taxon>Stramenopiles</taxon>
        <taxon>Oomycota</taxon>
        <taxon>Peronosporomycetes</taxon>
        <taxon>Peronosporales</taxon>
        <taxon>Peronosporaceae</taxon>
        <taxon>Hyaloperonospora</taxon>
    </lineage>
</organism>
<reference evidence="2" key="1">
    <citation type="journal article" date="2010" name="Science">
        <title>Signatures of adaptation to obligate biotrophy in the Hyaloperonospora arabidopsidis genome.</title>
        <authorList>
            <person name="Baxter L."/>
            <person name="Tripathy S."/>
            <person name="Ishaque N."/>
            <person name="Boot N."/>
            <person name="Cabral A."/>
            <person name="Kemen E."/>
            <person name="Thines M."/>
            <person name="Ah-Fong A."/>
            <person name="Anderson R."/>
            <person name="Badejoko W."/>
            <person name="Bittner-Eddy P."/>
            <person name="Boore J.L."/>
            <person name="Chibucos M.C."/>
            <person name="Coates M."/>
            <person name="Dehal P."/>
            <person name="Delehaunty K."/>
            <person name="Dong S."/>
            <person name="Downton P."/>
            <person name="Dumas B."/>
            <person name="Fabro G."/>
            <person name="Fronick C."/>
            <person name="Fuerstenberg S.I."/>
            <person name="Fulton L."/>
            <person name="Gaulin E."/>
            <person name="Govers F."/>
            <person name="Hughes L."/>
            <person name="Humphray S."/>
            <person name="Jiang R.H."/>
            <person name="Judelson H."/>
            <person name="Kamoun S."/>
            <person name="Kyung K."/>
            <person name="Meijer H."/>
            <person name="Minx P."/>
            <person name="Morris P."/>
            <person name="Nelson J."/>
            <person name="Phuntumart V."/>
            <person name="Qutob D."/>
            <person name="Rehmany A."/>
            <person name="Rougon-Cardoso A."/>
            <person name="Ryden P."/>
            <person name="Torto-Alalibo T."/>
            <person name="Studholme D."/>
            <person name="Wang Y."/>
            <person name="Win J."/>
            <person name="Wood J."/>
            <person name="Clifton S.W."/>
            <person name="Rogers J."/>
            <person name="Van den Ackerveken G."/>
            <person name="Jones J.D."/>
            <person name="McDowell J.M."/>
            <person name="Beynon J."/>
            <person name="Tyler B.M."/>
        </authorList>
    </citation>
    <scope>NUCLEOTIDE SEQUENCE [LARGE SCALE GENOMIC DNA]</scope>
    <source>
        <strain evidence="2">Emoy2</strain>
    </source>
</reference>
<keyword evidence="2" id="KW-1185">Reference proteome</keyword>
<dbReference type="EnsemblProtists" id="HpaT808695">
    <property type="protein sequence ID" value="HpaP808695"/>
    <property type="gene ID" value="HpaG808695"/>
</dbReference>
<reference evidence="1" key="2">
    <citation type="submission" date="2015-06" db="UniProtKB">
        <authorList>
            <consortium name="EnsemblProtists"/>
        </authorList>
    </citation>
    <scope>IDENTIFICATION</scope>
    <source>
        <strain evidence="1">Emoy2</strain>
    </source>
</reference>
<dbReference type="EMBL" id="JH598582">
    <property type="status" value="NOT_ANNOTATED_CDS"/>
    <property type="molecule type" value="Genomic_DNA"/>
</dbReference>
<evidence type="ECO:0000313" key="2">
    <source>
        <dbReference type="Proteomes" id="UP000011713"/>
    </source>
</evidence>
<dbReference type="InParanoid" id="M4BQK6"/>
<dbReference type="VEuPathDB" id="FungiDB:HpaG808695"/>
<dbReference type="AlphaFoldDB" id="M4BQK6"/>
<sequence length="50" mass="5830">MWSTSRRDLLPDDGINFSHGWLQKFQQCHKPRGDEQRGTAIARRCESANE</sequence>
<dbReference type="Proteomes" id="UP000011713">
    <property type="component" value="Unassembled WGS sequence"/>
</dbReference>
<accession>M4BQK6</accession>
<name>M4BQK6_HYAAE</name>